<dbReference type="InterPro" id="IPR011990">
    <property type="entry name" value="TPR-like_helical_dom_sf"/>
</dbReference>
<dbReference type="EMBL" id="MLCN01000050">
    <property type="protein sequence ID" value="ONG37542.1"/>
    <property type="molecule type" value="Genomic_DNA"/>
</dbReference>
<dbReference type="STRING" id="1907941.BKE30_14250"/>
<dbReference type="Pfam" id="PF08238">
    <property type="entry name" value="Sel1"/>
    <property type="match status" value="1"/>
</dbReference>
<dbReference type="SMART" id="SM00671">
    <property type="entry name" value="SEL1"/>
    <property type="match status" value="1"/>
</dbReference>
<comment type="caution">
    <text evidence="1">The sequence shown here is derived from an EMBL/GenBank/DDBJ whole genome shotgun (WGS) entry which is preliminary data.</text>
</comment>
<gene>
    <name evidence="1" type="ORF">BKE30_14250</name>
</gene>
<evidence type="ECO:0000313" key="2">
    <source>
        <dbReference type="Proteomes" id="UP000192132"/>
    </source>
</evidence>
<dbReference type="Gene3D" id="1.25.40.10">
    <property type="entry name" value="Tetratricopeptide repeat domain"/>
    <property type="match status" value="1"/>
</dbReference>
<reference evidence="1 2" key="1">
    <citation type="submission" date="2016-10" db="EMBL/GenBank/DDBJ databases">
        <title>Draft Genome sequence of Alkanindiges sp. strain H1.</title>
        <authorList>
            <person name="Subhash Y."/>
            <person name="Lee S."/>
        </authorList>
    </citation>
    <scope>NUCLEOTIDE SEQUENCE [LARGE SCALE GENOMIC DNA]</scope>
    <source>
        <strain evidence="1 2">H1</strain>
    </source>
</reference>
<evidence type="ECO:0008006" key="3">
    <source>
        <dbReference type="Google" id="ProtNLM"/>
    </source>
</evidence>
<proteinExistence type="predicted"/>
<accession>A0A1S8CQE9</accession>
<name>A0A1S8CQE9_9GAMM</name>
<keyword evidence="2" id="KW-1185">Reference proteome</keyword>
<dbReference type="SUPFAM" id="SSF81901">
    <property type="entry name" value="HCP-like"/>
    <property type="match status" value="1"/>
</dbReference>
<dbReference type="Proteomes" id="UP000192132">
    <property type="component" value="Unassembled WGS sequence"/>
</dbReference>
<dbReference type="AlphaFoldDB" id="A0A1S8CQE9"/>
<organism evidence="1 2">
    <name type="scientific">Alkanindiges hydrocarboniclasticus</name>
    <dbReference type="NCBI Taxonomy" id="1907941"/>
    <lineage>
        <taxon>Bacteria</taxon>
        <taxon>Pseudomonadati</taxon>
        <taxon>Pseudomonadota</taxon>
        <taxon>Gammaproteobacteria</taxon>
        <taxon>Moraxellales</taxon>
        <taxon>Moraxellaceae</taxon>
        <taxon>Alkanindiges</taxon>
    </lineage>
</organism>
<protein>
    <recommendedName>
        <fullName evidence="3">Sel1 repeat family protein</fullName>
    </recommendedName>
</protein>
<dbReference type="InterPro" id="IPR006597">
    <property type="entry name" value="Sel1-like"/>
</dbReference>
<sequence>MAENFLKKLGHSIDIRIDKLEDGQRRQYAKEIQQRARQGDAGSQFELARMYADGDTIPRNDQQALYWFRLAYAQAQANVRNGQINHANCPDVKTDDNQLGQP</sequence>
<evidence type="ECO:0000313" key="1">
    <source>
        <dbReference type="EMBL" id="ONG37542.1"/>
    </source>
</evidence>